<dbReference type="Proteomes" id="UP000887116">
    <property type="component" value="Unassembled WGS sequence"/>
</dbReference>
<proteinExistence type="predicted"/>
<dbReference type="OrthoDB" id="10624712at2759"/>
<protein>
    <submittedName>
        <fullName evidence="2">Uncharacterized protein</fullName>
    </submittedName>
</protein>
<evidence type="ECO:0000256" key="1">
    <source>
        <dbReference type="SAM" id="MobiDB-lite"/>
    </source>
</evidence>
<accession>A0A8X6FXF1</accession>
<feature type="compositionally biased region" description="Basic and acidic residues" evidence="1">
    <location>
        <begin position="188"/>
        <end position="197"/>
    </location>
</feature>
<feature type="compositionally biased region" description="Basic and acidic residues" evidence="1">
    <location>
        <begin position="1"/>
        <end position="38"/>
    </location>
</feature>
<evidence type="ECO:0000313" key="3">
    <source>
        <dbReference type="Proteomes" id="UP000887116"/>
    </source>
</evidence>
<feature type="region of interest" description="Disordered" evidence="1">
    <location>
        <begin position="1"/>
        <end position="109"/>
    </location>
</feature>
<name>A0A8X6FXF1_TRICU</name>
<organism evidence="2 3">
    <name type="scientific">Trichonephila clavata</name>
    <name type="common">Joro spider</name>
    <name type="synonym">Nephila clavata</name>
    <dbReference type="NCBI Taxonomy" id="2740835"/>
    <lineage>
        <taxon>Eukaryota</taxon>
        <taxon>Metazoa</taxon>
        <taxon>Ecdysozoa</taxon>
        <taxon>Arthropoda</taxon>
        <taxon>Chelicerata</taxon>
        <taxon>Arachnida</taxon>
        <taxon>Araneae</taxon>
        <taxon>Araneomorphae</taxon>
        <taxon>Entelegynae</taxon>
        <taxon>Araneoidea</taxon>
        <taxon>Nephilidae</taxon>
        <taxon>Trichonephila</taxon>
    </lineage>
</organism>
<feature type="region of interest" description="Disordered" evidence="1">
    <location>
        <begin position="123"/>
        <end position="215"/>
    </location>
</feature>
<gene>
    <name evidence="2" type="ORF">TNCT_306331</name>
</gene>
<dbReference type="EMBL" id="BMAO01003911">
    <property type="protein sequence ID" value="GFQ91001.1"/>
    <property type="molecule type" value="Genomic_DNA"/>
</dbReference>
<comment type="caution">
    <text evidence="2">The sequence shown here is derived from an EMBL/GenBank/DDBJ whole genome shotgun (WGS) entry which is preliminary data.</text>
</comment>
<feature type="region of interest" description="Disordered" evidence="1">
    <location>
        <begin position="240"/>
        <end position="259"/>
    </location>
</feature>
<dbReference type="AlphaFoldDB" id="A0A8X6FXF1"/>
<evidence type="ECO:0000313" key="2">
    <source>
        <dbReference type="EMBL" id="GFQ91001.1"/>
    </source>
</evidence>
<sequence length="259" mass="28891">MDKGEGEGETNRSNDEGSRKAQGEAEVKEVPGGEESIKVELLQAKRRRSGGSSSTLSKEEQKWCVSSRVKRRREADPRDASPREADCAEESTTFFAAGGQGTKETSPDEAAFIEVSATATLLQDDRMRQAQKSPKFKKRSASHSLQPCPRTKRRPSRSSNQEREIQRSRAGVTKRHVLPGRTSLYPLRSREEARMQGEDIATTSRGNRSKPYVRRRRESITAGYALKEEWRFVLEQFGKRASQRSVSVEGLSGDSTGSP</sequence>
<feature type="compositionally biased region" description="Basic and acidic residues" evidence="1">
    <location>
        <begin position="73"/>
        <end position="86"/>
    </location>
</feature>
<reference evidence="2" key="1">
    <citation type="submission" date="2020-07" db="EMBL/GenBank/DDBJ databases">
        <title>Multicomponent nature underlies the extraordinary mechanical properties of spider dragline silk.</title>
        <authorList>
            <person name="Kono N."/>
            <person name="Nakamura H."/>
            <person name="Mori M."/>
            <person name="Yoshida Y."/>
            <person name="Ohtoshi R."/>
            <person name="Malay A.D."/>
            <person name="Moran D.A.P."/>
            <person name="Tomita M."/>
            <person name="Numata K."/>
            <person name="Arakawa K."/>
        </authorList>
    </citation>
    <scope>NUCLEOTIDE SEQUENCE</scope>
</reference>
<keyword evidence="3" id="KW-1185">Reference proteome</keyword>